<sequence>NGDRSDTIAQERLHQIFKKRATYGYQVYRMWSWILACLFLPSAIGQIVNVTIFTESQCPYCTRLLREQIWPFYVNRPGIMNLQVIPFGKGNCEYDYNRNFHCQCMHGPTECDLNRLQNCAISYFPRRHLGLITCIQGLTTLREAFSRCLSRLSVRTQRKLIECATTQTGELLNYYSMVNTHRAGIKIWPTMYVNGVFFDRSYPVDQKLCELTAWC</sequence>
<keyword evidence="5" id="KW-1185">Reference proteome</keyword>
<keyword evidence="3" id="KW-0472">Membrane</keyword>
<accession>A0A2G9UJA1</accession>
<feature type="non-terminal residue" evidence="4">
    <location>
        <position position="1"/>
    </location>
</feature>
<dbReference type="InterPro" id="IPR004911">
    <property type="entry name" value="Interferon-induced_GILT"/>
</dbReference>
<dbReference type="GO" id="GO:0016671">
    <property type="term" value="F:oxidoreductase activity, acting on a sulfur group of donors, disulfide as acceptor"/>
    <property type="evidence" value="ECO:0007669"/>
    <property type="project" value="InterPro"/>
</dbReference>
<gene>
    <name evidence="4" type="ORF">TELCIR_08355</name>
</gene>
<name>A0A2G9UJA1_TELCI</name>
<keyword evidence="3" id="KW-0812">Transmembrane</keyword>
<organism evidence="4 5">
    <name type="scientific">Teladorsagia circumcincta</name>
    <name type="common">Brown stomach worm</name>
    <name type="synonym">Ostertagia circumcincta</name>
    <dbReference type="NCBI Taxonomy" id="45464"/>
    <lineage>
        <taxon>Eukaryota</taxon>
        <taxon>Metazoa</taxon>
        <taxon>Ecdysozoa</taxon>
        <taxon>Nematoda</taxon>
        <taxon>Chromadorea</taxon>
        <taxon>Rhabditida</taxon>
        <taxon>Rhabditina</taxon>
        <taxon>Rhabditomorpha</taxon>
        <taxon>Strongyloidea</taxon>
        <taxon>Trichostrongylidae</taxon>
        <taxon>Teladorsagia</taxon>
    </lineage>
</organism>
<comment type="similarity">
    <text evidence="1">Belongs to the GILT family.</text>
</comment>
<evidence type="ECO:0000256" key="1">
    <source>
        <dbReference type="ARBA" id="ARBA00005679"/>
    </source>
</evidence>
<reference evidence="4 5" key="1">
    <citation type="submission" date="2015-09" db="EMBL/GenBank/DDBJ databases">
        <title>Draft genome of the parasitic nematode Teladorsagia circumcincta isolate WARC Sus (inbred).</title>
        <authorList>
            <person name="Mitreva M."/>
        </authorList>
    </citation>
    <scope>NUCLEOTIDE SEQUENCE [LARGE SCALE GENOMIC DNA]</scope>
    <source>
        <strain evidence="4 5">S</strain>
    </source>
</reference>
<evidence type="ECO:0000313" key="5">
    <source>
        <dbReference type="Proteomes" id="UP000230423"/>
    </source>
</evidence>
<proteinExistence type="inferred from homology"/>
<evidence type="ECO:0000256" key="3">
    <source>
        <dbReference type="SAM" id="Phobius"/>
    </source>
</evidence>
<dbReference type="Proteomes" id="UP000230423">
    <property type="component" value="Unassembled WGS sequence"/>
</dbReference>
<dbReference type="AlphaFoldDB" id="A0A2G9UJA1"/>
<evidence type="ECO:0000313" key="4">
    <source>
        <dbReference type="EMBL" id="PIO69812.1"/>
    </source>
</evidence>
<feature type="transmembrane region" description="Helical" evidence="3">
    <location>
        <begin position="30"/>
        <end position="53"/>
    </location>
</feature>
<evidence type="ECO:0000256" key="2">
    <source>
        <dbReference type="ARBA" id="ARBA00023180"/>
    </source>
</evidence>
<dbReference type="Pfam" id="PF03227">
    <property type="entry name" value="GILT"/>
    <property type="match status" value="1"/>
</dbReference>
<keyword evidence="2" id="KW-0325">Glycoprotein</keyword>
<dbReference type="OrthoDB" id="958254at2759"/>
<protein>
    <submittedName>
        <fullName evidence="4">Gamma interferon inducible lysosomal thiol reductase</fullName>
    </submittedName>
</protein>
<dbReference type="PANTHER" id="PTHR13234">
    <property type="entry name" value="GAMMA-INTERFERON INDUCIBLE LYSOSOMAL THIOL REDUCTASE GILT"/>
    <property type="match status" value="1"/>
</dbReference>
<dbReference type="EMBL" id="KZ346504">
    <property type="protein sequence ID" value="PIO69812.1"/>
    <property type="molecule type" value="Genomic_DNA"/>
</dbReference>
<keyword evidence="3" id="KW-1133">Transmembrane helix</keyword>
<dbReference type="PANTHER" id="PTHR13234:SF14">
    <property type="entry name" value="GAMMA INTERFERON INDUCIBLE LYSOSOMAL THIOL REDUCTASE"/>
    <property type="match status" value="1"/>
</dbReference>